<name>A0A075WQD6_9BACT</name>
<keyword evidence="3" id="KW-1185">Reference proteome</keyword>
<dbReference type="PaxDb" id="289377-HL41_01170"/>
<protein>
    <submittedName>
        <fullName evidence="2">Uncharacterized protein</fullName>
    </submittedName>
</protein>
<feature type="region of interest" description="Disordered" evidence="1">
    <location>
        <begin position="1202"/>
        <end position="1224"/>
    </location>
</feature>
<dbReference type="KEGG" id="tcm:HL41_01170"/>
<feature type="compositionally biased region" description="Basic and acidic residues" evidence="1">
    <location>
        <begin position="1207"/>
        <end position="1224"/>
    </location>
</feature>
<organism evidence="2 3">
    <name type="scientific">Thermodesulfobacterium commune DSM 2178</name>
    <dbReference type="NCBI Taxonomy" id="289377"/>
    <lineage>
        <taxon>Bacteria</taxon>
        <taxon>Pseudomonadati</taxon>
        <taxon>Thermodesulfobacteriota</taxon>
        <taxon>Thermodesulfobacteria</taxon>
        <taxon>Thermodesulfobacteriales</taxon>
        <taxon>Thermodesulfobacteriaceae</taxon>
        <taxon>Thermodesulfobacterium</taxon>
    </lineage>
</organism>
<evidence type="ECO:0000256" key="1">
    <source>
        <dbReference type="SAM" id="MobiDB-lite"/>
    </source>
</evidence>
<dbReference type="AlphaFoldDB" id="A0A075WQD6"/>
<accession>A0A075WQD6</accession>
<sequence>MVKKIRFTLLLLVFVFSLLFLCVVNIDFFLNRPWIKGPLINFLKNTQKIDINYKEIKIDVFEGKVRIKDFTFKNRYYEVETPEATAFLSLSKIFRFKLFPESLQVKKLKLKSYWSPEPFNLYQLKDQLKNMAPFNMKVEEATIEYETSIGWLIFDHTDLFLKIDRHQTLWELKSLKSPQFKEAEIKGRLNLANLFLETSIEAKNFDFTNFIKGGEPFIGRLTSDLMAELSLEKEKLNLSFQLLNPQLVFKQFSRERFLGGVITGVLSSKKDGLRLTLKKVFLRNPFLDAQGEFVKKKEGLEASLKVKKLDLAEIKKIGLLLFEKQKEVKEVFDYIGNGSLEDIEVVSSGKDLQELIDYKRIKAKGKLKEGQIILGFLPLDLEQVTGEVGFSEGRLIFNGTLAVEGSVLGTVKSFSLDLSKRQPELWLEGTISGRAEKIQDLVANFDMFKSYQEKIKEFKTEGSLVSKIELRGPLDAFQLSFDIDSEDASLIVPFYTKFLRLKTAKIFYYKDKLNLSNLNVFNKELAIKDGGLELNLSSLDFRVKVWGVTIKPEFLEFLKDKVREVAVFFKEKGLKFENLEIEEGEFRGNLKQLAQEQVNLKQAILGNLFLKGKAVNLRIGEEVKGERFSGYSESLPLVWRDGCLSFGEAAFEIEDSNFVGKGRVFDQEIFLELKGEVKERLKDKIEKVLGLKEASFLLKSPINIENLSLVYRDGQVQSRGTFKISDKEISVTLDQTKDQTSILGSFNGKESQQKFGLRLNQNQIDLTLQGKTRLEELGTIFDKVPYPLEGLVENNLHLKFKKEKNILVSLANDYLNRNLFLEEGWLTLQGVKFKDGIAIEGEGKIAKNHTIHGKFKFEWNNSTLLADLKVDTNQKYVLVTGDLRSEKIDLKKFLGLSSTQETSDKTVKKEIWDYFQGIPLIAELKVNANDLILPTSHKVENFSLDLSLNTKAKLLWANLTKANFCGLGLDFIYSLSGEAHQVFVELLPSEGDLLDLFSCLYPEEMPTVILEGPYKVKGYAFFEGNSKDWITNSRGELILKSKKGYIYRAPLIAHLLGFLSPIDLFRGKIPNLESQLLPYEELIFNSRFTDTTLLIDEAFLSASGFRLFGEGPINLKNKELNLTFYASPFKTIDVILEKVPGLGKWVLGKPRMLVYLPLQVVGTYDNYNIIPLHPSSLGKGVFTFIFRLFGISEEFYQKPSQKASNFQEKKEELLKERENINRTP</sequence>
<dbReference type="HOGENOM" id="CLU_272840_0_0_0"/>
<reference evidence="2 3" key="1">
    <citation type="journal article" date="2015" name="Genome Announc.">
        <title>Genome Sequence of a Sulfate-Reducing Thermophilic Bacterium, Thermodesulfobacterium commune DSM 2178T (Phylum Thermodesulfobacteria).</title>
        <authorList>
            <person name="Bhatnagar S."/>
            <person name="Badger J.H."/>
            <person name="Madupu R."/>
            <person name="Khouri H.M."/>
            <person name="O'Connor E.M."/>
            <person name="Robb F.T."/>
            <person name="Ward N.L."/>
            <person name="Eisen J.A."/>
        </authorList>
    </citation>
    <scope>NUCLEOTIDE SEQUENCE [LARGE SCALE GENOMIC DNA]</scope>
    <source>
        <strain evidence="2 3">DSM 2178</strain>
    </source>
</reference>
<dbReference type="eggNOG" id="COG2982">
    <property type="taxonomic scope" value="Bacteria"/>
</dbReference>
<dbReference type="STRING" id="289377.HL41_01170"/>
<dbReference type="Proteomes" id="UP000028481">
    <property type="component" value="Chromosome"/>
</dbReference>
<gene>
    <name evidence="2" type="ORF">HL41_01170</name>
</gene>
<dbReference type="RefSeq" id="WP_038063407.1">
    <property type="nucleotide sequence ID" value="NZ_KN050845.1"/>
</dbReference>
<evidence type="ECO:0000313" key="2">
    <source>
        <dbReference type="EMBL" id="AIH03549.1"/>
    </source>
</evidence>
<dbReference type="EMBL" id="CP008796">
    <property type="protein sequence ID" value="AIH03549.1"/>
    <property type="molecule type" value="Genomic_DNA"/>
</dbReference>
<evidence type="ECO:0000313" key="3">
    <source>
        <dbReference type="Proteomes" id="UP000028481"/>
    </source>
</evidence>
<proteinExistence type="predicted"/>